<dbReference type="Pfam" id="PF20329">
    <property type="entry name" value="DUF6624"/>
    <property type="match status" value="1"/>
</dbReference>
<name>A0ABS3XF77_9ACTN</name>
<dbReference type="InterPro" id="IPR046732">
    <property type="entry name" value="DUF6624"/>
</dbReference>
<evidence type="ECO:0000256" key="1">
    <source>
        <dbReference type="SAM" id="MobiDB-lite"/>
    </source>
</evidence>
<dbReference type="EMBL" id="JADKMA010000107">
    <property type="protein sequence ID" value="MBO8194029.1"/>
    <property type="molecule type" value="Genomic_DNA"/>
</dbReference>
<evidence type="ECO:0008006" key="4">
    <source>
        <dbReference type="Google" id="ProtNLM"/>
    </source>
</evidence>
<accession>A0ABS3XF77</accession>
<gene>
    <name evidence="2" type="ORF">ITI46_20515</name>
</gene>
<feature type="region of interest" description="Disordered" evidence="1">
    <location>
        <begin position="1"/>
        <end position="34"/>
    </location>
</feature>
<reference evidence="2 3" key="1">
    <citation type="submission" date="2020-11" db="EMBL/GenBank/DDBJ databases">
        <title>Streptomyces spirodelae sp. nov., isolated from duckweed.</title>
        <authorList>
            <person name="Saimee Y."/>
            <person name="Duangmal K."/>
        </authorList>
    </citation>
    <scope>NUCLEOTIDE SEQUENCE [LARGE SCALE GENOMIC DNA]</scope>
    <source>
        <strain evidence="2 3">S16-07</strain>
    </source>
</reference>
<feature type="compositionally biased region" description="Basic and acidic residues" evidence="1">
    <location>
        <begin position="1"/>
        <end position="18"/>
    </location>
</feature>
<evidence type="ECO:0000313" key="3">
    <source>
        <dbReference type="Proteomes" id="UP001519064"/>
    </source>
</evidence>
<protein>
    <recommendedName>
        <fullName evidence="4">Helicase-associated domain-containing protein</fullName>
    </recommendedName>
</protein>
<evidence type="ECO:0000313" key="2">
    <source>
        <dbReference type="EMBL" id="MBO8194029.1"/>
    </source>
</evidence>
<dbReference type="Proteomes" id="UP001519064">
    <property type="component" value="Unassembled WGS sequence"/>
</dbReference>
<organism evidence="2 3">
    <name type="scientific">Streptomyces oryzae</name>
    <dbReference type="NCBI Taxonomy" id="1434886"/>
    <lineage>
        <taxon>Bacteria</taxon>
        <taxon>Bacillati</taxon>
        <taxon>Actinomycetota</taxon>
        <taxon>Actinomycetes</taxon>
        <taxon>Kitasatosporales</taxon>
        <taxon>Streptomycetaceae</taxon>
        <taxon>Streptomyces</taxon>
    </lineage>
</organism>
<proteinExistence type="predicted"/>
<keyword evidence="3" id="KW-1185">Reference proteome</keyword>
<sequence length="183" mass="20191">MTALEQHSELSHELRTMKAADQAAAPKANSEVPTEQLAWRRLTAQHGDRLRTLLEQHGHWPTAAEVGEEAALGAWLVAQHADRQVEVQRLALRLLEQAVENGTAGPQGPSRLAFLRDRLHVNVGLPQRYGTQIQGITADGAPIPWPFEDAEKLDAYRAQAGIPPFTQYTAQHAPAGKRPRTRP</sequence>
<feature type="compositionally biased region" description="Low complexity" evidence="1">
    <location>
        <begin position="19"/>
        <end position="28"/>
    </location>
</feature>
<dbReference type="RefSeq" id="WP_209241136.1">
    <property type="nucleotide sequence ID" value="NZ_JADKMA010000107.1"/>
</dbReference>
<comment type="caution">
    <text evidence="2">The sequence shown here is derived from an EMBL/GenBank/DDBJ whole genome shotgun (WGS) entry which is preliminary data.</text>
</comment>